<gene>
    <name evidence="2" type="ORF">SASC598J21_011750</name>
</gene>
<dbReference type="Proteomes" id="UP000027644">
    <property type="component" value="Unassembled WGS sequence"/>
</dbReference>
<sequence length="38" mass="4609">MIVSDSLGKYLFVNADFWRYEFIYYYSALLILIIVVLR</sequence>
<keyword evidence="1" id="KW-0812">Transmembrane</keyword>
<protein>
    <submittedName>
        <fullName evidence="2">Uncharacterized protein</fullName>
    </submittedName>
</protein>
<dbReference type="EMBL" id="AVQL01000438">
    <property type="protein sequence ID" value="KEQ01024.1"/>
    <property type="molecule type" value="Genomic_DNA"/>
</dbReference>
<keyword evidence="1" id="KW-1133">Transmembrane helix</keyword>
<proteinExistence type="predicted"/>
<reference evidence="2 3" key="1">
    <citation type="journal article" date="2014" name="PLoS Genet.">
        <title>Hidden diversity in honey bee gut symbionts detected by single-cell genomics.</title>
        <authorList>
            <person name="Engel P."/>
            <person name="Stepanauskas R."/>
            <person name="Moran N."/>
        </authorList>
    </citation>
    <scope>NUCLEOTIDE SEQUENCE [LARGE SCALE GENOMIC DNA]</scope>
    <source>
        <strain evidence="2 3">SCGC AB-598-J21</strain>
    </source>
</reference>
<accession>A0A074W0N2</accession>
<evidence type="ECO:0000313" key="3">
    <source>
        <dbReference type="Proteomes" id="UP000027644"/>
    </source>
</evidence>
<evidence type="ECO:0000313" key="2">
    <source>
        <dbReference type="EMBL" id="KEQ01024.1"/>
    </source>
</evidence>
<organism evidence="2 3">
    <name type="scientific">Snodgrassella alvi SCGC AB-598-J21</name>
    <dbReference type="NCBI Taxonomy" id="1385367"/>
    <lineage>
        <taxon>Bacteria</taxon>
        <taxon>Pseudomonadati</taxon>
        <taxon>Pseudomonadota</taxon>
        <taxon>Betaproteobacteria</taxon>
        <taxon>Neisseriales</taxon>
        <taxon>Neisseriaceae</taxon>
        <taxon>Snodgrassella</taxon>
    </lineage>
</organism>
<comment type="caution">
    <text evidence="2">The sequence shown here is derived from an EMBL/GenBank/DDBJ whole genome shotgun (WGS) entry which is preliminary data.</text>
</comment>
<keyword evidence="1" id="KW-0472">Membrane</keyword>
<dbReference type="AlphaFoldDB" id="A0A074W0N2"/>
<feature type="transmembrane region" description="Helical" evidence="1">
    <location>
        <begin position="17"/>
        <end position="37"/>
    </location>
</feature>
<evidence type="ECO:0000256" key="1">
    <source>
        <dbReference type="SAM" id="Phobius"/>
    </source>
</evidence>
<name>A0A074W0N2_9NEIS</name>